<gene>
    <name evidence="2" type="ORF">VNI00_015834</name>
</gene>
<sequence>MAVRPDTISLIALLIEGILYGILLLLSGFYLFIVLQPNSSIHSVTSRSSIRTHLAISSVVLLMFLLGTAHLCVDMFRALNAFVYQQGIQAPSEVFLVLKENSHLAKTLIYYLQTLVADGFWLYRAYVVWSNDKRVGGILAVFLLGSAVTGARIMELITHAKDQDLIFASQYNTWTVLFLVFTLASKSG</sequence>
<proteinExistence type="predicted"/>
<comment type="caution">
    <text evidence="2">The sequence shown here is derived from an EMBL/GenBank/DDBJ whole genome shotgun (WGS) entry which is preliminary data.</text>
</comment>
<name>A0AAW0BI75_9AGAR</name>
<keyword evidence="1" id="KW-0472">Membrane</keyword>
<evidence type="ECO:0000313" key="3">
    <source>
        <dbReference type="Proteomes" id="UP001383192"/>
    </source>
</evidence>
<reference evidence="2 3" key="1">
    <citation type="submission" date="2024-01" db="EMBL/GenBank/DDBJ databases">
        <title>A draft genome for a cacao thread blight-causing isolate of Paramarasmius palmivorus.</title>
        <authorList>
            <person name="Baruah I.K."/>
            <person name="Bukari Y."/>
            <person name="Amoako-Attah I."/>
            <person name="Meinhardt L.W."/>
            <person name="Bailey B.A."/>
            <person name="Cohen S.P."/>
        </authorList>
    </citation>
    <scope>NUCLEOTIDE SEQUENCE [LARGE SCALE GENOMIC DNA]</scope>
    <source>
        <strain evidence="2 3">GH-12</strain>
    </source>
</reference>
<evidence type="ECO:0000256" key="1">
    <source>
        <dbReference type="SAM" id="Phobius"/>
    </source>
</evidence>
<feature type="transmembrane region" description="Helical" evidence="1">
    <location>
        <begin position="135"/>
        <end position="153"/>
    </location>
</feature>
<feature type="transmembrane region" description="Helical" evidence="1">
    <location>
        <begin position="7"/>
        <end position="33"/>
    </location>
</feature>
<dbReference type="AlphaFoldDB" id="A0AAW0BI75"/>
<keyword evidence="3" id="KW-1185">Reference proteome</keyword>
<feature type="transmembrane region" description="Helical" evidence="1">
    <location>
        <begin position="53"/>
        <end position="73"/>
    </location>
</feature>
<keyword evidence="1" id="KW-0812">Transmembrane</keyword>
<keyword evidence="1" id="KW-1133">Transmembrane helix</keyword>
<organism evidence="2 3">
    <name type="scientific">Paramarasmius palmivorus</name>
    <dbReference type="NCBI Taxonomy" id="297713"/>
    <lineage>
        <taxon>Eukaryota</taxon>
        <taxon>Fungi</taxon>
        <taxon>Dikarya</taxon>
        <taxon>Basidiomycota</taxon>
        <taxon>Agaricomycotina</taxon>
        <taxon>Agaricomycetes</taxon>
        <taxon>Agaricomycetidae</taxon>
        <taxon>Agaricales</taxon>
        <taxon>Marasmiineae</taxon>
        <taxon>Marasmiaceae</taxon>
        <taxon>Paramarasmius</taxon>
    </lineage>
</organism>
<evidence type="ECO:0000313" key="2">
    <source>
        <dbReference type="EMBL" id="KAK7026003.1"/>
    </source>
</evidence>
<protein>
    <submittedName>
        <fullName evidence="2">Uncharacterized protein</fullName>
    </submittedName>
</protein>
<accession>A0AAW0BI75</accession>
<dbReference type="EMBL" id="JAYKXP010000109">
    <property type="protein sequence ID" value="KAK7026003.1"/>
    <property type="molecule type" value="Genomic_DNA"/>
</dbReference>
<feature type="transmembrane region" description="Helical" evidence="1">
    <location>
        <begin position="165"/>
        <end position="184"/>
    </location>
</feature>
<dbReference type="Proteomes" id="UP001383192">
    <property type="component" value="Unassembled WGS sequence"/>
</dbReference>